<protein>
    <submittedName>
        <fullName evidence="1">Uncharacterized protein</fullName>
    </submittedName>
</protein>
<reference evidence="1" key="1">
    <citation type="submission" date="2014-09" db="EMBL/GenBank/DDBJ databases">
        <authorList>
            <person name="Magalhaes I.L.F."/>
            <person name="Oliveira U."/>
            <person name="Santos F.R."/>
            <person name="Vidigal T.H.D.A."/>
            <person name="Brescovit A.D."/>
            <person name="Santos A.J."/>
        </authorList>
    </citation>
    <scope>NUCLEOTIDE SEQUENCE</scope>
    <source>
        <tissue evidence="1">Shoot tissue taken approximately 20 cm above the soil surface</tissue>
    </source>
</reference>
<sequence>MGSDAIDQSTWWTEKV</sequence>
<evidence type="ECO:0000313" key="1">
    <source>
        <dbReference type="EMBL" id="JAD60049.1"/>
    </source>
</evidence>
<dbReference type="AlphaFoldDB" id="A0A0A9B7U6"/>
<dbReference type="EMBL" id="GBRH01237846">
    <property type="protein sequence ID" value="JAD60049.1"/>
    <property type="molecule type" value="Transcribed_RNA"/>
</dbReference>
<organism evidence="1">
    <name type="scientific">Arundo donax</name>
    <name type="common">Giant reed</name>
    <name type="synonym">Donax arundinaceus</name>
    <dbReference type="NCBI Taxonomy" id="35708"/>
    <lineage>
        <taxon>Eukaryota</taxon>
        <taxon>Viridiplantae</taxon>
        <taxon>Streptophyta</taxon>
        <taxon>Embryophyta</taxon>
        <taxon>Tracheophyta</taxon>
        <taxon>Spermatophyta</taxon>
        <taxon>Magnoliopsida</taxon>
        <taxon>Liliopsida</taxon>
        <taxon>Poales</taxon>
        <taxon>Poaceae</taxon>
        <taxon>PACMAD clade</taxon>
        <taxon>Arundinoideae</taxon>
        <taxon>Arundineae</taxon>
        <taxon>Arundo</taxon>
    </lineage>
</organism>
<proteinExistence type="predicted"/>
<name>A0A0A9B7U6_ARUDO</name>
<reference evidence="1" key="2">
    <citation type="journal article" date="2015" name="Data Brief">
        <title>Shoot transcriptome of the giant reed, Arundo donax.</title>
        <authorList>
            <person name="Barrero R.A."/>
            <person name="Guerrero F.D."/>
            <person name="Moolhuijzen P."/>
            <person name="Goolsby J.A."/>
            <person name="Tidwell J."/>
            <person name="Bellgard S.E."/>
            <person name="Bellgard M.I."/>
        </authorList>
    </citation>
    <scope>NUCLEOTIDE SEQUENCE</scope>
    <source>
        <tissue evidence="1">Shoot tissue taken approximately 20 cm above the soil surface</tissue>
    </source>
</reference>
<accession>A0A0A9B7U6</accession>